<dbReference type="Proteomes" id="UP001239445">
    <property type="component" value="Unassembled WGS sequence"/>
</dbReference>
<evidence type="ECO:0000313" key="1">
    <source>
        <dbReference type="EMBL" id="KAK1759111.1"/>
    </source>
</evidence>
<sequence length="422" mass="47231">YSTRFTRAWVVQEVAVAGECTVRISDNVYRWESLDLAVIGLAAATKRAQNTLSGAPVLKTAAASAIRHIQYCRETWTSKAAQTRRGDFLYLLGRLGPTMDCTDPRDRVYAYLSLQSQPRILDADYALDVDAVFIKTSATLAAASRSLDIFAYTRYPNIGHDGGISRVPSWAIDWRSPSTMSGLHRSADLSFCASGSYTYNPPLDQRGPTLRVRGNIIDVVRCTSTRHEFPRTGGLFALMKCLDLPRILEMASHIIWEDEEGHSSAPAASQVALYHRIVKVLLCYDRQLDDADGKWDEQLESALDVSKMHGSGQHGYGDELRESEKLGKPSEALLRRFTSKTNRTSIRALYITERKRLLGLSPPLTRAGDLVCIIHGSRTPIILRESSERGQFHVIGQSYLEAWMHGEHIWWSEEEANVLELS</sequence>
<evidence type="ECO:0000313" key="2">
    <source>
        <dbReference type="Proteomes" id="UP001239445"/>
    </source>
</evidence>
<dbReference type="InterPro" id="IPR052895">
    <property type="entry name" value="HetReg/Transcr_Mod"/>
</dbReference>
<dbReference type="EMBL" id="MU839828">
    <property type="protein sequence ID" value="KAK1759111.1"/>
    <property type="molecule type" value="Genomic_DNA"/>
</dbReference>
<reference evidence="1" key="1">
    <citation type="submission" date="2023-06" db="EMBL/GenBank/DDBJ databases">
        <title>Genome-scale phylogeny and comparative genomics of the fungal order Sordariales.</title>
        <authorList>
            <consortium name="Lawrence Berkeley National Laboratory"/>
            <person name="Hensen N."/>
            <person name="Bonometti L."/>
            <person name="Westerberg I."/>
            <person name="Brannstrom I.O."/>
            <person name="Guillou S."/>
            <person name="Cros-Aarteil S."/>
            <person name="Calhoun S."/>
            <person name="Haridas S."/>
            <person name="Kuo A."/>
            <person name="Mondo S."/>
            <person name="Pangilinan J."/>
            <person name="Riley R."/>
            <person name="Labutti K."/>
            <person name="Andreopoulos B."/>
            <person name="Lipzen A."/>
            <person name="Chen C."/>
            <person name="Yanf M."/>
            <person name="Daum C."/>
            <person name="Ng V."/>
            <person name="Clum A."/>
            <person name="Steindorff A."/>
            <person name="Ohm R."/>
            <person name="Martin F."/>
            <person name="Silar P."/>
            <person name="Natvig D."/>
            <person name="Lalanne C."/>
            <person name="Gautier V."/>
            <person name="Ament-Velasquez S.L."/>
            <person name="Kruys A."/>
            <person name="Hutchinson M.I."/>
            <person name="Powell A.J."/>
            <person name="Barry K."/>
            <person name="Miller A.N."/>
            <person name="Grigoriev I.V."/>
            <person name="Debuchy R."/>
            <person name="Gladieux P."/>
            <person name="Thoren M.H."/>
            <person name="Johannesson H."/>
        </authorList>
    </citation>
    <scope>NUCLEOTIDE SEQUENCE</scope>
    <source>
        <strain evidence="1">PSN4</strain>
    </source>
</reference>
<accession>A0AAJ0BNF5</accession>
<evidence type="ECO:0008006" key="3">
    <source>
        <dbReference type="Google" id="ProtNLM"/>
    </source>
</evidence>
<protein>
    <recommendedName>
        <fullName evidence="3">Heterokaryon incompatibility domain-containing protein</fullName>
    </recommendedName>
</protein>
<dbReference type="PANTHER" id="PTHR24148">
    <property type="entry name" value="ANKYRIN REPEAT DOMAIN-CONTAINING PROTEIN 39 HOMOLOG-RELATED"/>
    <property type="match status" value="1"/>
</dbReference>
<comment type="caution">
    <text evidence="1">The sequence shown here is derived from an EMBL/GenBank/DDBJ whole genome shotgun (WGS) entry which is preliminary data.</text>
</comment>
<gene>
    <name evidence="1" type="ORF">QBC47DRAFT_436665</name>
</gene>
<dbReference type="AlphaFoldDB" id="A0AAJ0BNF5"/>
<proteinExistence type="predicted"/>
<name>A0AAJ0BNF5_9PEZI</name>
<organism evidence="1 2">
    <name type="scientific">Echria macrotheca</name>
    <dbReference type="NCBI Taxonomy" id="438768"/>
    <lineage>
        <taxon>Eukaryota</taxon>
        <taxon>Fungi</taxon>
        <taxon>Dikarya</taxon>
        <taxon>Ascomycota</taxon>
        <taxon>Pezizomycotina</taxon>
        <taxon>Sordariomycetes</taxon>
        <taxon>Sordariomycetidae</taxon>
        <taxon>Sordariales</taxon>
        <taxon>Schizotheciaceae</taxon>
        <taxon>Echria</taxon>
    </lineage>
</organism>
<keyword evidence="2" id="KW-1185">Reference proteome</keyword>
<dbReference type="PANTHER" id="PTHR24148:SF73">
    <property type="entry name" value="HET DOMAIN PROTEIN (AFU_ORTHOLOGUE AFUA_8G01020)"/>
    <property type="match status" value="1"/>
</dbReference>
<feature type="non-terminal residue" evidence="1">
    <location>
        <position position="1"/>
    </location>
</feature>
<dbReference type="Pfam" id="PF26639">
    <property type="entry name" value="Het-6_barrel"/>
    <property type="match status" value="1"/>
</dbReference>